<dbReference type="InterPro" id="IPR011989">
    <property type="entry name" value="ARM-like"/>
</dbReference>
<dbReference type="InterPro" id="IPR032460">
    <property type="entry name" value="Symplekin/Pta1_N"/>
</dbReference>
<feature type="compositionally biased region" description="Acidic residues" evidence="4">
    <location>
        <begin position="367"/>
        <end position="378"/>
    </location>
</feature>
<evidence type="ECO:0000313" key="6">
    <source>
        <dbReference type="EMBL" id="VDM61111.1"/>
    </source>
</evidence>
<dbReference type="GO" id="GO:0006397">
    <property type="term" value="P:mRNA processing"/>
    <property type="evidence" value="ECO:0007669"/>
    <property type="project" value="UniProtKB-KW"/>
</dbReference>
<keyword evidence="3" id="KW-0539">Nucleus</keyword>
<keyword evidence="7" id="KW-1185">Reference proteome</keyword>
<gene>
    <name evidence="6" type="ORF">ACOC_LOCUS9526</name>
</gene>
<dbReference type="SUPFAM" id="SSF48371">
    <property type="entry name" value="ARM repeat"/>
    <property type="match status" value="1"/>
</dbReference>
<comment type="subcellular location">
    <subcellularLocation>
        <location evidence="1">Nucleus</location>
    </subcellularLocation>
</comment>
<keyword evidence="2" id="KW-0507">mRNA processing</keyword>
<protein>
    <submittedName>
        <fullName evidence="8">DUF3453 domain-containing protein</fullName>
    </submittedName>
</protein>
<feature type="domain" description="Symplekin/Pta1 N-terminal" evidence="5">
    <location>
        <begin position="117"/>
        <end position="334"/>
    </location>
</feature>
<evidence type="ECO:0000256" key="2">
    <source>
        <dbReference type="ARBA" id="ARBA00022664"/>
    </source>
</evidence>
<evidence type="ECO:0000313" key="8">
    <source>
        <dbReference type="WBParaSite" id="ACOC_0000952501-mRNA-1"/>
    </source>
</evidence>
<evidence type="ECO:0000313" key="7">
    <source>
        <dbReference type="Proteomes" id="UP000267027"/>
    </source>
</evidence>
<dbReference type="GO" id="GO:0005847">
    <property type="term" value="C:mRNA cleavage and polyadenylation specificity factor complex"/>
    <property type="evidence" value="ECO:0007669"/>
    <property type="project" value="TreeGrafter"/>
</dbReference>
<dbReference type="Gene3D" id="1.25.10.10">
    <property type="entry name" value="Leucine-rich Repeat Variant"/>
    <property type="match status" value="1"/>
</dbReference>
<reference evidence="8" key="1">
    <citation type="submission" date="2016-04" db="UniProtKB">
        <authorList>
            <consortium name="WormBaseParasite"/>
        </authorList>
    </citation>
    <scope>IDENTIFICATION</scope>
</reference>
<dbReference type="PANTHER" id="PTHR15245:SF20">
    <property type="entry name" value="SYMPLEKIN"/>
    <property type="match status" value="1"/>
</dbReference>
<reference evidence="6 7" key="2">
    <citation type="submission" date="2018-11" db="EMBL/GenBank/DDBJ databases">
        <authorList>
            <consortium name="Pathogen Informatics"/>
        </authorList>
    </citation>
    <scope>NUCLEOTIDE SEQUENCE [LARGE SCALE GENOMIC DNA]</scope>
    <source>
        <strain evidence="6 7">Costa Rica</strain>
    </source>
</reference>
<evidence type="ECO:0000256" key="3">
    <source>
        <dbReference type="ARBA" id="ARBA00023242"/>
    </source>
</evidence>
<dbReference type="WBParaSite" id="ACOC_0000952501-mRNA-1">
    <property type="protein sequence ID" value="ACOC_0000952501-mRNA-1"/>
    <property type="gene ID" value="ACOC_0000952501"/>
</dbReference>
<feature type="region of interest" description="Disordered" evidence="4">
    <location>
        <begin position="338"/>
        <end position="387"/>
    </location>
</feature>
<proteinExistence type="predicted"/>
<name>A0A0R3PUF5_ANGCS</name>
<sequence length="1037" mass="118542">MESTDIFVEPLENNDSLADRIGEVIREAQATSDLSQKLKSLSKAEYLLLSVDNSGHLLDNFLDEMLEFTSSDDFHMRCFSASFIEKACKKDADVLKKAITNLSYLLMSGNQSRGGIKVMKRVIIVCANIYPYILKWACSRKADSDVEKCWDAFSVLKGRIVSHADSDNEGIRTLTFKFLEAIVLSQSLRTEDSDVSRGEDIMSLNDVPRDHRFISYRKLQSEATVNLQSLMDQTSLPHISAQNLLTVLNVLCTISRRRPEYMARILDCLEALHINLPPTLGASQVKSMRKELKAHMLRILKHPSSLPLHPRITTLLTDLGASQSEINKAMPTNIVELRRKASKRSTSADEPLTKKKARGDDASGVVFDDDEYGDDDPASSDGSAAIPDTAHQSAIDITAEFIYERLNPKVVANLVLISLATAQELGPGAEQIRKEKLAKFIERQSARRDGAFVPPTPAVHLGKPRPPQPPIVPIGGLPGPNLHNAGRARQGGTMSMHHVVLVRIATRFHPLPEKLHSELIEFIVETTQHRHRTDLALLWVTELYSQYQGFTLCFNHDYMSSFGRAPKSELFGKFDSTLCSLLQKLLDKGQHKEALFHKLLLDCPLVTSNALNILEKACLDELFIFCIDFDKCECFEEIYEMFNNNELEIAYFVKRDRRKSISVYGAFGITTLRELLLTRNRQRAELIDLLFNLCFYDRMEVKNLCVDTLKELCSLKYMHRDLRLKLIEQLNECALPKPPPHFVKYMKVTEFDETLYRSGIHLYLAILPLDTSLLMPLAQVYTKASTLLKKVWLFEIMLRSIENSIKAIGMDNKDMLQLLEECPVGAESFVARVVHLLTERRQLFFLFRLFWGWFCDIIGLRPYLCHFAEIATKEVVSRIKKLHETRKTDVRSLIPILNGLDKYPSLDSFLGNIVQKVIAKDQSSRDEIARKAFYRALNSLKTVAYSAILTKFTMEEFEEFLGYCNRTETLLALKEFLPTLSTHQQKNINSAIINMIKDRDDKKEKSRDDKDRDKDKERERIRLDRRDRDRERERVGF</sequence>
<dbReference type="InterPro" id="IPR021850">
    <property type="entry name" value="Symplekin/Pta1"/>
</dbReference>
<evidence type="ECO:0000259" key="5">
    <source>
        <dbReference type="Pfam" id="PF11935"/>
    </source>
</evidence>
<organism evidence="8">
    <name type="scientific">Angiostrongylus costaricensis</name>
    <name type="common">Nematode worm</name>
    <dbReference type="NCBI Taxonomy" id="334426"/>
    <lineage>
        <taxon>Eukaryota</taxon>
        <taxon>Metazoa</taxon>
        <taxon>Ecdysozoa</taxon>
        <taxon>Nematoda</taxon>
        <taxon>Chromadorea</taxon>
        <taxon>Rhabditida</taxon>
        <taxon>Rhabditina</taxon>
        <taxon>Rhabditomorpha</taxon>
        <taxon>Strongyloidea</taxon>
        <taxon>Metastrongylidae</taxon>
        <taxon>Angiostrongylus</taxon>
    </lineage>
</organism>
<dbReference type="AlphaFoldDB" id="A0A0R3PUF5"/>
<dbReference type="OMA" id="RYSFYLI"/>
<feature type="region of interest" description="Disordered" evidence="4">
    <location>
        <begin position="999"/>
        <end position="1037"/>
    </location>
</feature>
<evidence type="ECO:0000256" key="4">
    <source>
        <dbReference type="SAM" id="MobiDB-lite"/>
    </source>
</evidence>
<dbReference type="Proteomes" id="UP000267027">
    <property type="component" value="Unassembled WGS sequence"/>
</dbReference>
<dbReference type="InterPro" id="IPR016024">
    <property type="entry name" value="ARM-type_fold"/>
</dbReference>
<accession>A0A0R3PUF5</accession>
<dbReference type="PANTHER" id="PTHR15245">
    <property type="entry name" value="SYMPLEKIN-RELATED"/>
    <property type="match status" value="1"/>
</dbReference>
<dbReference type="Pfam" id="PF11935">
    <property type="entry name" value="SYMPK_PTA1_N"/>
    <property type="match status" value="1"/>
</dbReference>
<dbReference type="EMBL" id="UYYA01004311">
    <property type="protein sequence ID" value="VDM61111.1"/>
    <property type="molecule type" value="Genomic_DNA"/>
</dbReference>
<evidence type="ECO:0000256" key="1">
    <source>
        <dbReference type="ARBA" id="ARBA00004123"/>
    </source>
</evidence>
<dbReference type="STRING" id="334426.A0A0R3PUF5"/>
<dbReference type="OrthoDB" id="331600at2759"/>